<sequence length="163" mass="17942">MATTNITGPRHNVGSAVSKAAKIRELHAFFVSLFNHHSVPLGTTSMAGARLPWKQMPSILAEQSLKISGWPEGVPDPGADGKADKGISGFNMKHIEALYKAMKADQISFQPLTEVQDVSKQVRERADNMEDEVERPPKKAKLVATRKKPKDFVAMQSVMKFEA</sequence>
<reference evidence="2" key="1">
    <citation type="submission" date="2023-03" db="EMBL/GenBank/DDBJ databases">
        <title>Massive genome expansion in bonnet fungi (Mycena s.s.) driven by repeated elements and novel gene families across ecological guilds.</title>
        <authorList>
            <consortium name="Lawrence Berkeley National Laboratory"/>
            <person name="Harder C.B."/>
            <person name="Miyauchi S."/>
            <person name="Viragh M."/>
            <person name="Kuo A."/>
            <person name="Thoen E."/>
            <person name="Andreopoulos B."/>
            <person name="Lu D."/>
            <person name="Skrede I."/>
            <person name="Drula E."/>
            <person name="Henrissat B."/>
            <person name="Morin E."/>
            <person name="Kohler A."/>
            <person name="Barry K."/>
            <person name="LaButti K."/>
            <person name="Morin E."/>
            <person name="Salamov A."/>
            <person name="Lipzen A."/>
            <person name="Mereny Z."/>
            <person name="Hegedus B."/>
            <person name="Baldrian P."/>
            <person name="Stursova M."/>
            <person name="Weitz H."/>
            <person name="Taylor A."/>
            <person name="Grigoriev I.V."/>
            <person name="Nagy L.G."/>
            <person name="Martin F."/>
            <person name="Kauserud H."/>
        </authorList>
    </citation>
    <scope>NUCLEOTIDE SEQUENCE</scope>
    <source>
        <strain evidence="2">9144</strain>
    </source>
</reference>
<evidence type="ECO:0000256" key="1">
    <source>
        <dbReference type="SAM" id="MobiDB-lite"/>
    </source>
</evidence>
<feature type="region of interest" description="Disordered" evidence="1">
    <location>
        <begin position="122"/>
        <end position="145"/>
    </location>
</feature>
<protein>
    <submittedName>
        <fullName evidence="2">Uncharacterized protein</fullName>
    </submittedName>
</protein>
<keyword evidence="3" id="KW-1185">Reference proteome</keyword>
<organism evidence="2 3">
    <name type="scientific">Mycena pura</name>
    <dbReference type="NCBI Taxonomy" id="153505"/>
    <lineage>
        <taxon>Eukaryota</taxon>
        <taxon>Fungi</taxon>
        <taxon>Dikarya</taxon>
        <taxon>Basidiomycota</taxon>
        <taxon>Agaricomycotina</taxon>
        <taxon>Agaricomycetes</taxon>
        <taxon>Agaricomycetidae</taxon>
        <taxon>Agaricales</taxon>
        <taxon>Marasmiineae</taxon>
        <taxon>Mycenaceae</taxon>
        <taxon>Mycena</taxon>
    </lineage>
</organism>
<gene>
    <name evidence="2" type="ORF">GGX14DRAFT_482970</name>
</gene>
<proteinExistence type="predicted"/>
<accession>A0AAD6UQB2</accession>
<dbReference type="Proteomes" id="UP001219525">
    <property type="component" value="Unassembled WGS sequence"/>
</dbReference>
<evidence type="ECO:0000313" key="2">
    <source>
        <dbReference type="EMBL" id="KAJ7190553.1"/>
    </source>
</evidence>
<comment type="caution">
    <text evidence="2">The sequence shown here is derived from an EMBL/GenBank/DDBJ whole genome shotgun (WGS) entry which is preliminary data.</text>
</comment>
<name>A0AAD6UQB2_9AGAR</name>
<dbReference type="EMBL" id="JARJCW010000147">
    <property type="protein sequence ID" value="KAJ7190553.1"/>
    <property type="molecule type" value="Genomic_DNA"/>
</dbReference>
<evidence type="ECO:0000313" key="3">
    <source>
        <dbReference type="Proteomes" id="UP001219525"/>
    </source>
</evidence>
<dbReference type="AlphaFoldDB" id="A0AAD6UQB2"/>